<protein>
    <submittedName>
        <fullName evidence="1">BnaC06g02500D protein</fullName>
    </submittedName>
</protein>
<proteinExistence type="predicted"/>
<evidence type="ECO:0000313" key="1">
    <source>
        <dbReference type="EMBL" id="CDY48086.1"/>
    </source>
</evidence>
<dbReference type="EMBL" id="LK032753">
    <property type="protein sequence ID" value="CDY48086.1"/>
    <property type="molecule type" value="Genomic_DNA"/>
</dbReference>
<organism evidence="1 2">
    <name type="scientific">Brassica napus</name>
    <name type="common">Rape</name>
    <dbReference type="NCBI Taxonomy" id="3708"/>
    <lineage>
        <taxon>Eukaryota</taxon>
        <taxon>Viridiplantae</taxon>
        <taxon>Streptophyta</taxon>
        <taxon>Embryophyta</taxon>
        <taxon>Tracheophyta</taxon>
        <taxon>Spermatophyta</taxon>
        <taxon>Magnoliopsida</taxon>
        <taxon>eudicotyledons</taxon>
        <taxon>Gunneridae</taxon>
        <taxon>Pentapetalae</taxon>
        <taxon>rosids</taxon>
        <taxon>malvids</taxon>
        <taxon>Brassicales</taxon>
        <taxon>Brassicaceae</taxon>
        <taxon>Brassiceae</taxon>
        <taxon>Brassica</taxon>
    </lineage>
</organism>
<keyword evidence="2" id="KW-1185">Reference proteome</keyword>
<dbReference type="Gramene" id="CDY48086">
    <property type="protein sequence ID" value="CDY48086"/>
    <property type="gene ID" value="GSBRNA2T00088774001"/>
</dbReference>
<dbReference type="Proteomes" id="UP000028999">
    <property type="component" value="Unassembled WGS sequence"/>
</dbReference>
<gene>
    <name evidence="1" type="primary">BnaC06g02500D</name>
    <name evidence="1" type="ORF">GSBRNA2T00088774001</name>
</gene>
<accession>A0A078IDR8</accession>
<dbReference type="AlphaFoldDB" id="A0A078IDR8"/>
<sequence length="37" mass="4416">MFLMETKNQDEALFKLFQPLHCCLDRLSGRTLAFLER</sequence>
<name>A0A078IDR8_BRANA</name>
<evidence type="ECO:0000313" key="2">
    <source>
        <dbReference type="Proteomes" id="UP000028999"/>
    </source>
</evidence>
<reference evidence="1 2" key="1">
    <citation type="journal article" date="2014" name="Science">
        <title>Plant genetics. Early allopolyploid evolution in the post-Neolithic Brassica napus oilseed genome.</title>
        <authorList>
            <person name="Chalhoub B."/>
            <person name="Denoeud F."/>
            <person name="Liu S."/>
            <person name="Parkin I.A."/>
            <person name="Tang H."/>
            <person name="Wang X."/>
            <person name="Chiquet J."/>
            <person name="Belcram H."/>
            <person name="Tong C."/>
            <person name="Samans B."/>
            <person name="Correa M."/>
            <person name="Da Silva C."/>
            <person name="Just J."/>
            <person name="Falentin C."/>
            <person name="Koh C.S."/>
            <person name="Le Clainche I."/>
            <person name="Bernard M."/>
            <person name="Bento P."/>
            <person name="Noel B."/>
            <person name="Labadie K."/>
            <person name="Alberti A."/>
            <person name="Charles M."/>
            <person name="Arnaud D."/>
            <person name="Guo H."/>
            <person name="Daviaud C."/>
            <person name="Alamery S."/>
            <person name="Jabbari K."/>
            <person name="Zhao M."/>
            <person name="Edger P.P."/>
            <person name="Chelaifa H."/>
            <person name="Tack D."/>
            <person name="Lassalle G."/>
            <person name="Mestiri I."/>
            <person name="Schnel N."/>
            <person name="Le Paslier M.C."/>
            <person name="Fan G."/>
            <person name="Renault V."/>
            <person name="Bayer P.E."/>
            <person name="Golicz A.A."/>
            <person name="Manoli S."/>
            <person name="Lee T.H."/>
            <person name="Thi V.H."/>
            <person name="Chalabi S."/>
            <person name="Hu Q."/>
            <person name="Fan C."/>
            <person name="Tollenaere R."/>
            <person name="Lu Y."/>
            <person name="Battail C."/>
            <person name="Shen J."/>
            <person name="Sidebottom C.H."/>
            <person name="Wang X."/>
            <person name="Canaguier A."/>
            <person name="Chauveau A."/>
            <person name="Berard A."/>
            <person name="Deniot G."/>
            <person name="Guan M."/>
            <person name="Liu Z."/>
            <person name="Sun F."/>
            <person name="Lim Y.P."/>
            <person name="Lyons E."/>
            <person name="Town C.D."/>
            <person name="Bancroft I."/>
            <person name="Wang X."/>
            <person name="Meng J."/>
            <person name="Ma J."/>
            <person name="Pires J.C."/>
            <person name="King G.J."/>
            <person name="Brunel D."/>
            <person name="Delourme R."/>
            <person name="Renard M."/>
            <person name="Aury J.M."/>
            <person name="Adams K.L."/>
            <person name="Batley J."/>
            <person name="Snowdon R.J."/>
            <person name="Tost J."/>
            <person name="Edwards D."/>
            <person name="Zhou Y."/>
            <person name="Hua W."/>
            <person name="Sharpe A.G."/>
            <person name="Paterson A.H."/>
            <person name="Guan C."/>
            <person name="Wincker P."/>
        </authorList>
    </citation>
    <scope>NUCLEOTIDE SEQUENCE [LARGE SCALE GENOMIC DNA]</scope>
    <source>
        <strain evidence="2">cv. Darmor-bzh</strain>
    </source>
</reference>
<dbReference type="PaxDb" id="3708-A0A078IDR8"/>